<organism evidence="5 6">
    <name type="scientific">Lagenidium giganteum</name>
    <dbReference type="NCBI Taxonomy" id="4803"/>
    <lineage>
        <taxon>Eukaryota</taxon>
        <taxon>Sar</taxon>
        <taxon>Stramenopiles</taxon>
        <taxon>Oomycota</taxon>
        <taxon>Peronosporomycetes</taxon>
        <taxon>Pythiales</taxon>
        <taxon>Pythiaceae</taxon>
    </lineage>
</organism>
<feature type="domain" description="AMP-binding enzyme C-terminal" evidence="4">
    <location>
        <begin position="493"/>
        <end position="553"/>
    </location>
</feature>
<dbReference type="GO" id="GO:0016405">
    <property type="term" value="F:CoA-ligase activity"/>
    <property type="evidence" value="ECO:0007669"/>
    <property type="project" value="TreeGrafter"/>
</dbReference>
<dbReference type="EMBL" id="DAKRPA010000253">
    <property type="protein sequence ID" value="DAZ94388.1"/>
    <property type="molecule type" value="Genomic_DNA"/>
</dbReference>
<evidence type="ECO:0000256" key="1">
    <source>
        <dbReference type="ARBA" id="ARBA00006432"/>
    </source>
</evidence>
<dbReference type="AlphaFoldDB" id="A0AAV2YM58"/>
<dbReference type="Pfam" id="PF00501">
    <property type="entry name" value="AMP-binding"/>
    <property type="match status" value="2"/>
</dbReference>
<reference evidence="5" key="1">
    <citation type="submission" date="2022-11" db="EMBL/GenBank/DDBJ databases">
        <authorList>
            <person name="Morgan W.R."/>
            <person name="Tartar A."/>
        </authorList>
    </citation>
    <scope>NUCLEOTIDE SEQUENCE</scope>
    <source>
        <strain evidence="5">ARSEF 373</strain>
    </source>
</reference>
<dbReference type="SUPFAM" id="SSF56801">
    <property type="entry name" value="Acetyl-CoA synthetase-like"/>
    <property type="match status" value="2"/>
</dbReference>
<dbReference type="InterPro" id="IPR000873">
    <property type="entry name" value="AMP-dep_synth/lig_dom"/>
</dbReference>
<feature type="domain" description="AMP-dependent synthetase/ligase" evidence="3">
    <location>
        <begin position="658"/>
        <end position="1020"/>
    </location>
</feature>
<dbReference type="InterPro" id="IPR042099">
    <property type="entry name" value="ANL_N_sf"/>
</dbReference>
<dbReference type="PANTHER" id="PTHR24096">
    <property type="entry name" value="LONG-CHAIN-FATTY-ACID--COA LIGASE"/>
    <property type="match status" value="1"/>
</dbReference>
<dbReference type="InterPro" id="IPR045851">
    <property type="entry name" value="AMP-bd_C_sf"/>
</dbReference>
<dbReference type="CDD" id="cd05911">
    <property type="entry name" value="Firefly_Luc_like"/>
    <property type="match status" value="1"/>
</dbReference>
<gene>
    <name evidence="5" type="ORF">N0F65_003252</name>
</gene>
<evidence type="ECO:0000259" key="3">
    <source>
        <dbReference type="Pfam" id="PF00501"/>
    </source>
</evidence>
<keyword evidence="6" id="KW-1185">Reference proteome</keyword>
<dbReference type="Gene3D" id="3.30.300.30">
    <property type="match status" value="2"/>
</dbReference>
<accession>A0AAV2YM58</accession>
<feature type="domain" description="AMP-dependent synthetase/ligase" evidence="3">
    <location>
        <begin position="76"/>
        <end position="442"/>
    </location>
</feature>
<comment type="similarity">
    <text evidence="1">Belongs to the ATP-dependent AMP-binding enzyme family.</text>
</comment>
<proteinExistence type="inferred from homology"/>
<dbReference type="FunFam" id="3.40.50.12780:FF:000003">
    <property type="entry name" value="Long-chain-fatty-acid--CoA ligase FadD"/>
    <property type="match status" value="2"/>
</dbReference>
<dbReference type="Proteomes" id="UP001146120">
    <property type="component" value="Unassembled WGS sequence"/>
</dbReference>
<reference evidence="5" key="2">
    <citation type="journal article" date="2023" name="Microbiol Resour">
        <title>Decontamination and Annotation of the Draft Genome Sequence of the Oomycete Lagenidium giganteum ARSEF 373.</title>
        <authorList>
            <person name="Morgan W.R."/>
            <person name="Tartar A."/>
        </authorList>
    </citation>
    <scope>NUCLEOTIDE SEQUENCE</scope>
    <source>
        <strain evidence="5">ARSEF 373</strain>
    </source>
</reference>
<dbReference type="Gene3D" id="3.40.50.12780">
    <property type="entry name" value="N-terminal domain of ligase-like"/>
    <property type="match status" value="2"/>
</dbReference>
<name>A0AAV2YM58_9STRA</name>
<evidence type="ECO:0000313" key="5">
    <source>
        <dbReference type="EMBL" id="DAZ94388.1"/>
    </source>
</evidence>
<evidence type="ECO:0008006" key="7">
    <source>
        <dbReference type="Google" id="ProtNLM"/>
    </source>
</evidence>
<sequence length="1162" mass="128024">MAAATHPFPHIDIPERTIIRREFRPIDRQTARQPLRRSVTLRLSPTAQQVLTPMRLFTSPHGKLDWPKDASVWTALQQQAATRPNDPAFICGASNRTLSFTQVYYAAHRVGQAFLARGYKPGDVVVLHSINCIDYPVIFLGLMSVGIVTSPSSPLFRDTELADQCNIARAKALIVHNALVQVGVDAARLAQQPIDADHIFTIGECSLEEARGEQVTDVTKFFSFATDAEPSVVDPYTVVLLPFSSGTTGKPKGVEMTARGIYASVVHISFFEKFTSPLLAVLPLFHAYALTLMHISIYQGVPLVILPKFDAPMFLEAVSRHRIEKLHIAPPLVIFLAHHPIVAQYDLSCVKYLISAAAPLGREVEQLVEKRLNVRVKQAYGMTELSPAAHYAEDDNIKTGSCGRMLPNTEARVVSVETGEDLGPNEHGELWYRGPQVMKGYLHEPEATKSAITPDGFLKTGDIGYFDDDGYLFVVDRVKELIKYKGHQVAPAELEDVLHLHPAIVDSCCVRGYDPTTGEEIPKAYVVLKPSLESPPTAEQVMDFVSEKVAPFKKSLLTRSRRACRGKYCDVNSRHARISYTHKSNEGNVGKRMDAMEIIHLILILEREGGRRTSWRTMAPACCGSITFKGIFTSTSDLHFPWFLRPLPEDVTIWDFVQKHATAKGDHDAFICGISGRSTTYAELQSQVCRVAGGLHAHGVRKGDVVLLHSFNCIEWPVVFLALHVLGAITTPSSPLFGAAEIVAQIEASSAKFVVSHHMLLATAQDAATQVGISNDRVFAFGEPDPTSEGTLLDVFLNDESLELPSCIERVDPHAVTVLPFSSGTTGNPKGVQLTSFNMVASALSFNTMEPVASPSIAILPFFHIYPIVLMNAALHEGASLVILPRFEPRVFLNVISSYKMRRLFLAPPLIAFLARHPMVDEYDLSAVKVLTSGGSAVGRETILAVQKRLDVQVNEGFGMSELGGASSYGHSEWVKVRAVGRLIPNCELKIKCLKTDVDLPPNKSGELLFRMASSMKEYLNNEQATRAVVTEDGFIRTGDIGYIDDDGFIFIVGRSKEMIKYKGHQVAPTELEDVLNHHPAIAGSCCVRGWDAKRNEEIPKAFVALKPDQSMTEQQVMDYIEAKVAPYKKVRAVEFIDAIPHTASGKIARKLLQDQEDAAKP</sequence>
<evidence type="ECO:0000259" key="4">
    <source>
        <dbReference type="Pfam" id="PF13193"/>
    </source>
</evidence>
<dbReference type="Pfam" id="PF13193">
    <property type="entry name" value="AMP-binding_C"/>
    <property type="match status" value="2"/>
</dbReference>
<evidence type="ECO:0000313" key="6">
    <source>
        <dbReference type="Proteomes" id="UP001146120"/>
    </source>
</evidence>
<dbReference type="InterPro" id="IPR020845">
    <property type="entry name" value="AMP-binding_CS"/>
</dbReference>
<feature type="domain" description="AMP-binding enzyme C-terminal" evidence="4">
    <location>
        <begin position="1071"/>
        <end position="1147"/>
    </location>
</feature>
<comment type="caution">
    <text evidence="5">The sequence shown here is derived from an EMBL/GenBank/DDBJ whole genome shotgun (WGS) entry which is preliminary data.</text>
</comment>
<dbReference type="PROSITE" id="PS00455">
    <property type="entry name" value="AMP_BINDING"/>
    <property type="match status" value="2"/>
</dbReference>
<evidence type="ECO:0000256" key="2">
    <source>
        <dbReference type="ARBA" id="ARBA00022598"/>
    </source>
</evidence>
<dbReference type="PANTHER" id="PTHR24096:SF149">
    <property type="entry name" value="AMP-BINDING DOMAIN-CONTAINING PROTEIN-RELATED"/>
    <property type="match status" value="1"/>
</dbReference>
<keyword evidence="2" id="KW-0436">Ligase</keyword>
<dbReference type="InterPro" id="IPR025110">
    <property type="entry name" value="AMP-bd_C"/>
</dbReference>
<protein>
    <recommendedName>
        <fullName evidence="7">4-coumarate--CoA ligase</fullName>
    </recommendedName>
</protein>